<keyword evidence="6" id="KW-1185">Reference proteome</keyword>
<dbReference type="Proteomes" id="UP000218831">
    <property type="component" value="Unassembled WGS sequence"/>
</dbReference>
<feature type="active site" description="Tele-AMP-histidine intermediate" evidence="1">
    <location>
        <position position="93"/>
    </location>
</feature>
<dbReference type="PANTHER" id="PTHR46648:SF1">
    <property type="entry name" value="ADENOSINE 5'-MONOPHOSPHORAMIDASE HNT1"/>
    <property type="match status" value="1"/>
</dbReference>
<evidence type="ECO:0000256" key="1">
    <source>
        <dbReference type="PIRSR" id="PIRSR601310-1"/>
    </source>
</evidence>
<dbReference type="GO" id="GO:0009117">
    <property type="term" value="P:nucleotide metabolic process"/>
    <property type="evidence" value="ECO:0007669"/>
    <property type="project" value="TreeGrafter"/>
</dbReference>
<gene>
    <name evidence="5" type="ORF">CK503_07070</name>
</gene>
<dbReference type="RefSeq" id="WP_095606090.1">
    <property type="nucleotide sequence ID" value="NZ_NSKE01000004.1"/>
</dbReference>
<protein>
    <submittedName>
        <fullName evidence="5">HIT family protein</fullName>
    </submittedName>
</protein>
<evidence type="ECO:0000256" key="3">
    <source>
        <dbReference type="PROSITE-ProRule" id="PRU00464"/>
    </source>
</evidence>
<evidence type="ECO:0000256" key="2">
    <source>
        <dbReference type="PIRSR" id="PIRSR601310-3"/>
    </source>
</evidence>
<dbReference type="PROSITE" id="PS51084">
    <property type="entry name" value="HIT_2"/>
    <property type="match status" value="1"/>
</dbReference>
<dbReference type="PRINTS" id="PR00332">
    <property type="entry name" value="HISTRIAD"/>
</dbReference>
<dbReference type="InterPro" id="IPR036265">
    <property type="entry name" value="HIT-like_sf"/>
</dbReference>
<dbReference type="OrthoDB" id="9784774at2"/>
<dbReference type="Pfam" id="PF01230">
    <property type="entry name" value="HIT"/>
    <property type="match status" value="1"/>
</dbReference>
<name>A0A2A2GCE9_9BACT</name>
<evidence type="ECO:0000259" key="4">
    <source>
        <dbReference type="PROSITE" id="PS51084"/>
    </source>
</evidence>
<accession>A0A2A2GCE9</accession>
<evidence type="ECO:0000313" key="5">
    <source>
        <dbReference type="EMBL" id="PAU94549.1"/>
    </source>
</evidence>
<dbReference type="Gene3D" id="3.30.428.10">
    <property type="entry name" value="HIT-like"/>
    <property type="match status" value="1"/>
</dbReference>
<sequence length="132" mass="14668">MSTIFTKIIDGEIPCHKVAETDSHIAFLDINPIAEGHTLVVTKKEVDYFFDLSDELMQSTMAVSRHIAKAIDKALNPLRTGVIVQGLEVPHAHVHLIPLYKENQVMALGHNVSVTDERMIELKENIAAEVSL</sequence>
<evidence type="ECO:0000313" key="6">
    <source>
        <dbReference type="Proteomes" id="UP000218831"/>
    </source>
</evidence>
<feature type="domain" description="HIT" evidence="4">
    <location>
        <begin position="4"/>
        <end position="106"/>
    </location>
</feature>
<reference evidence="5 6" key="1">
    <citation type="submission" date="2017-08" db="EMBL/GenBank/DDBJ databases">
        <title>Aliifodinibius alkalisoli sp. nov., isolated from saline alkaline soil.</title>
        <authorList>
            <person name="Liu D."/>
            <person name="Zhang G."/>
        </authorList>
    </citation>
    <scope>NUCLEOTIDE SEQUENCE [LARGE SCALE GENOMIC DNA]</scope>
    <source>
        <strain evidence="5 6">WN023</strain>
    </source>
</reference>
<proteinExistence type="predicted"/>
<feature type="short sequence motif" description="Histidine triad motif" evidence="2 3">
    <location>
        <begin position="91"/>
        <end position="95"/>
    </location>
</feature>
<dbReference type="EMBL" id="NSKE01000004">
    <property type="protein sequence ID" value="PAU94549.1"/>
    <property type="molecule type" value="Genomic_DNA"/>
</dbReference>
<dbReference type="AlphaFoldDB" id="A0A2A2GCE9"/>
<comment type="caution">
    <text evidence="5">The sequence shown here is derived from an EMBL/GenBank/DDBJ whole genome shotgun (WGS) entry which is preliminary data.</text>
</comment>
<dbReference type="InterPro" id="IPR011146">
    <property type="entry name" value="HIT-like"/>
</dbReference>
<dbReference type="SUPFAM" id="SSF54197">
    <property type="entry name" value="HIT-like"/>
    <property type="match status" value="1"/>
</dbReference>
<dbReference type="InterPro" id="IPR001310">
    <property type="entry name" value="Histidine_triad_HIT"/>
</dbReference>
<dbReference type="PANTHER" id="PTHR46648">
    <property type="entry name" value="HIT FAMILY PROTEIN 1"/>
    <property type="match status" value="1"/>
</dbReference>
<organism evidence="5 6">
    <name type="scientific">Fodinibius salipaludis</name>
    <dbReference type="NCBI Taxonomy" id="2032627"/>
    <lineage>
        <taxon>Bacteria</taxon>
        <taxon>Pseudomonadati</taxon>
        <taxon>Balneolota</taxon>
        <taxon>Balneolia</taxon>
        <taxon>Balneolales</taxon>
        <taxon>Balneolaceae</taxon>
        <taxon>Fodinibius</taxon>
    </lineage>
</organism>
<dbReference type="GO" id="GO:0003824">
    <property type="term" value="F:catalytic activity"/>
    <property type="evidence" value="ECO:0007669"/>
    <property type="project" value="InterPro"/>
</dbReference>